<dbReference type="RefSeq" id="WP_354472679.1">
    <property type="nucleotide sequence ID" value="NZ_JBEPSB010000024.1"/>
</dbReference>
<comment type="caution">
    <text evidence="2">The sequence shown here is derived from an EMBL/GenBank/DDBJ whole genome shotgun (WGS) entry which is preliminary data.</text>
</comment>
<dbReference type="Proteomes" id="UP001549363">
    <property type="component" value="Unassembled WGS sequence"/>
</dbReference>
<proteinExistence type="predicted"/>
<keyword evidence="3" id="KW-1185">Reference proteome</keyword>
<accession>A0ABV2PP15</accession>
<protein>
    <recommendedName>
        <fullName evidence="1">Bacterial CdiA-CT RNAse A domain-containing protein</fullName>
    </recommendedName>
</protein>
<evidence type="ECO:0000313" key="3">
    <source>
        <dbReference type="Proteomes" id="UP001549363"/>
    </source>
</evidence>
<sequence>MISNREIMFYDLPKEELEKKIRISFNDITCFYNRDMAIEIVNEILNMHSEEIAQWLWEDSSDSRRRIRLDSSHQYPIGYGISQRTKQKYTDLTKSYIILEKSGFSEEGFYIIFTAPLIEYNE</sequence>
<evidence type="ECO:0000313" key="2">
    <source>
        <dbReference type="EMBL" id="MET4562709.1"/>
    </source>
</evidence>
<dbReference type="EMBL" id="JBEPSB010000024">
    <property type="protein sequence ID" value="MET4562709.1"/>
    <property type="molecule type" value="Genomic_DNA"/>
</dbReference>
<evidence type="ECO:0000259" key="1">
    <source>
        <dbReference type="Pfam" id="PF18431"/>
    </source>
</evidence>
<name>A0ABV2PP15_9BACI</name>
<gene>
    <name evidence="2" type="ORF">ABIA69_003900</name>
</gene>
<reference evidence="2 3" key="1">
    <citation type="submission" date="2024-06" db="EMBL/GenBank/DDBJ databases">
        <title>Sorghum-associated microbial communities from plants grown in Nebraska, USA.</title>
        <authorList>
            <person name="Schachtman D."/>
        </authorList>
    </citation>
    <scope>NUCLEOTIDE SEQUENCE [LARGE SCALE GENOMIC DNA]</scope>
    <source>
        <strain evidence="2 3">736</strain>
    </source>
</reference>
<dbReference type="InterPro" id="IPR041436">
    <property type="entry name" value="RNAse_A_bac"/>
</dbReference>
<dbReference type="Pfam" id="PF18431">
    <property type="entry name" value="RNAse_A_bac"/>
    <property type="match status" value="1"/>
</dbReference>
<feature type="domain" description="Bacterial CdiA-CT RNAse A" evidence="1">
    <location>
        <begin position="15"/>
        <end position="115"/>
    </location>
</feature>
<organism evidence="2 3">
    <name type="scientific">Lysinibacillus parviboronicapiens</name>
    <dbReference type="NCBI Taxonomy" id="436516"/>
    <lineage>
        <taxon>Bacteria</taxon>
        <taxon>Bacillati</taxon>
        <taxon>Bacillota</taxon>
        <taxon>Bacilli</taxon>
        <taxon>Bacillales</taxon>
        <taxon>Bacillaceae</taxon>
        <taxon>Lysinibacillus</taxon>
    </lineage>
</organism>